<keyword evidence="4" id="KW-0547">Nucleotide-binding</keyword>
<dbReference type="InterPro" id="IPR015853">
    <property type="entry name" value="ABC_transpr_FbpC"/>
</dbReference>
<sequence length="356" mass="39227">MVDITLDGLTRSFGGMTAVNNISETFPEGSVTCLLGPSGCGKTTLMRMIAGLETPSRGRILFGGRDVTALTPRQRNVAMVFQYPVMYRTLTVEENIALPLGRDRGLSAADRQRRVEEVLDVLQLRKLRRGRMAELDIGTRQRVAVGRSIARRCDVILFDEPTTNVEVHAKLELIRAFKQFRQQLRQTIIYVTHDQTEAMTLADQIALMQAGVISQCAPPRALYEKPDSEFGGWFLGNPGMNFISGRVVGTGMQFDILPEPISMPDAGADIRLGIRPERIRVALPGTPGTLPARIERRFITIGGQYLLTLRIGATVLRARVDGALGRILGNEAGIDCPMQHLAFFRNGTVMARPPSP</sequence>
<dbReference type="SUPFAM" id="SSF52540">
    <property type="entry name" value="P-loop containing nucleoside triphosphate hydrolases"/>
    <property type="match status" value="1"/>
</dbReference>
<dbReference type="Proteomes" id="UP000708298">
    <property type="component" value="Unassembled WGS sequence"/>
</dbReference>
<keyword evidence="9" id="KW-1185">Reference proteome</keyword>
<dbReference type="InterPro" id="IPR008995">
    <property type="entry name" value="Mo/tungstate-bd_C_term_dom"/>
</dbReference>
<reference evidence="8" key="1">
    <citation type="journal article" date="2021" name="Microorganisms">
        <title>Acidisoma silvae sp. nov. and Acidisomacellulosilytica sp. nov., Two Acidophilic Bacteria Isolated from Decaying Wood, Hydrolyzing Cellulose and Producing Poly-3-hydroxybutyrate.</title>
        <authorList>
            <person name="Mieszkin S."/>
            <person name="Pouder E."/>
            <person name="Uroz S."/>
            <person name="Simon-Colin C."/>
            <person name="Alain K."/>
        </authorList>
    </citation>
    <scope>NUCLEOTIDE SEQUENCE</scope>
    <source>
        <strain evidence="8">HW T2.11</strain>
    </source>
</reference>
<organism evidence="8 9">
    <name type="scientific">Acidisoma silvae</name>
    <dbReference type="NCBI Taxonomy" id="2802396"/>
    <lineage>
        <taxon>Bacteria</taxon>
        <taxon>Pseudomonadati</taxon>
        <taxon>Pseudomonadota</taxon>
        <taxon>Alphaproteobacteria</taxon>
        <taxon>Acetobacterales</taxon>
        <taxon>Acidocellaceae</taxon>
        <taxon>Acidisoma</taxon>
    </lineage>
</organism>
<dbReference type="CDD" id="cd03259">
    <property type="entry name" value="ABC_Carb_Solutes_like"/>
    <property type="match status" value="1"/>
</dbReference>
<evidence type="ECO:0000256" key="4">
    <source>
        <dbReference type="ARBA" id="ARBA00022741"/>
    </source>
</evidence>
<evidence type="ECO:0000256" key="3">
    <source>
        <dbReference type="ARBA" id="ARBA00022475"/>
    </source>
</evidence>
<evidence type="ECO:0000256" key="1">
    <source>
        <dbReference type="ARBA" id="ARBA00005417"/>
    </source>
</evidence>
<keyword evidence="5 8" id="KW-0067">ATP-binding</keyword>
<dbReference type="PANTHER" id="PTHR43875:SF14">
    <property type="entry name" value="ABC TRANSPORTER ATP-BINDING PROTEIN"/>
    <property type="match status" value="1"/>
</dbReference>
<dbReference type="InterPro" id="IPR027417">
    <property type="entry name" value="P-loop_NTPase"/>
</dbReference>
<dbReference type="SUPFAM" id="SSF50331">
    <property type="entry name" value="MOP-like"/>
    <property type="match status" value="1"/>
</dbReference>
<dbReference type="InterPro" id="IPR047641">
    <property type="entry name" value="ABC_transpr_MalK/UgpC-like"/>
</dbReference>
<keyword evidence="6" id="KW-0472">Membrane</keyword>
<keyword evidence="2" id="KW-0813">Transport</keyword>
<dbReference type="PANTHER" id="PTHR43875">
    <property type="entry name" value="MALTODEXTRIN IMPORT ATP-BINDING PROTEIN MSMX"/>
    <property type="match status" value="1"/>
</dbReference>
<dbReference type="InterPro" id="IPR003593">
    <property type="entry name" value="AAA+_ATPase"/>
</dbReference>
<feature type="domain" description="ABC transporter" evidence="7">
    <location>
        <begin position="4"/>
        <end position="235"/>
    </location>
</feature>
<dbReference type="RefSeq" id="WP_227320004.1">
    <property type="nucleotide sequence ID" value="NZ_JAESVB010000001.1"/>
</dbReference>
<dbReference type="Pfam" id="PF00005">
    <property type="entry name" value="ABC_tran"/>
    <property type="match status" value="1"/>
</dbReference>
<evidence type="ECO:0000313" key="8">
    <source>
        <dbReference type="EMBL" id="MCB8874366.1"/>
    </source>
</evidence>
<dbReference type="InterPro" id="IPR003439">
    <property type="entry name" value="ABC_transporter-like_ATP-bd"/>
</dbReference>
<comment type="caution">
    <text evidence="8">The sequence shown here is derived from an EMBL/GenBank/DDBJ whole genome shotgun (WGS) entry which is preliminary data.</text>
</comment>
<evidence type="ECO:0000313" key="9">
    <source>
        <dbReference type="Proteomes" id="UP000708298"/>
    </source>
</evidence>
<reference evidence="8" key="2">
    <citation type="submission" date="2021-01" db="EMBL/GenBank/DDBJ databases">
        <authorList>
            <person name="Mieszkin S."/>
            <person name="Pouder E."/>
            <person name="Alain K."/>
        </authorList>
    </citation>
    <scope>NUCLEOTIDE SEQUENCE</scope>
    <source>
        <strain evidence="8">HW T2.11</strain>
    </source>
</reference>
<dbReference type="SMART" id="SM00382">
    <property type="entry name" value="AAA"/>
    <property type="match status" value="1"/>
</dbReference>
<dbReference type="EMBL" id="JAESVB010000001">
    <property type="protein sequence ID" value="MCB8874366.1"/>
    <property type="molecule type" value="Genomic_DNA"/>
</dbReference>
<gene>
    <name evidence="8" type="ORF">ASILVAE211_04155</name>
</gene>
<name>A0A964DXM3_9PROT</name>
<accession>A0A964DXM3</accession>
<evidence type="ECO:0000256" key="2">
    <source>
        <dbReference type="ARBA" id="ARBA00022448"/>
    </source>
</evidence>
<dbReference type="PROSITE" id="PS50893">
    <property type="entry name" value="ABC_TRANSPORTER_2"/>
    <property type="match status" value="1"/>
</dbReference>
<dbReference type="AlphaFoldDB" id="A0A964DXM3"/>
<dbReference type="GO" id="GO:0055052">
    <property type="term" value="C:ATP-binding cassette (ABC) transporter complex, substrate-binding subunit-containing"/>
    <property type="evidence" value="ECO:0007669"/>
    <property type="project" value="TreeGrafter"/>
</dbReference>
<dbReference type="GO" id="GO:0005524">
    <property type="term" value="F:ATP binding"/>
    <property type="evidence" value="ECO:0007669"/>
    <property type="project" value="UniProtKB-KW"/>
</dbReference>
<dbReference type="Gene3D" id="3.40.50.300">
    <property type="entry name" value="P-loop containing nucleotide triphosphate hydrolases"/>
    <property type="match status" value="1"/>
</dbReference>
<proteinExistence type="inferred from homology"/>
<dbReference type="GO" id="GO:0015408">
    <property type="term" value="F:ABC-type ferric iron transporter activity"/>
    <property type="evidence" value="ECO:0007669"/>
    <property type="project" value="InterPro"/>
</dbReference>
<comment type="similarity">
    <text evidence="1">Belongs to the ABC transporter superfamily.</text>
</comment>
<evidence type="ECO:0000259" key="7">
    <source>
        <dbReference type="PROSITE" id="PS50893"/>
    </source>
</evidence>
<keyword evidence="3" id="KW-1003">Cell membrane</keyword>
<dbReference type="Gene3D" id="2.40.50.100">
    <property type="match status" value="1"/>
</dbReference>
<dbReference type="GO" id="GO:0016887">
    <property type="term" value="F:ATP hydrolysis activity"/>
    <property type="evidence" value="ECO:0007669"/>
    <property type="project" value="InterPro"/>
</dbReference>
<evidence type="ECO:0000256" key="6">
    <source>
        <dbReference type="ARBA" id="ARBA00023136"/>
    </source>
</evidence>
<protein>
    <submittedName>
        <fullName evidence="8">ABC transporter ATP-binding protein</fullName>
    </submittedName>
</protein>
<evidence type="ECO:0000256" key="5">
    <source>
        <dbReference type="ARBA" id="ARBA00022840"/>
    </source>
</evidence>